<dbReference type="STRING" id="477641.MODMU_2840"/>
<gene>
    <name evidence="2" type="ordered locus">MODMU_2840</name>
</gene>
<dbReference type="KEGG" id="mmar:MODMU_2840"/>
<sequence>MSSLGAAGWRRRTAAARAQPRPDARRGTWRRTHPDGGWSPAASDPPDYVRCRIGAAGGLAVSPPARRVRRLVTCVTTAT</sequence>
<reference evidence="2 3" key="1">
    <citation type="journal article" date="2012" name="J. Bacteriol.">
        <title>Genome Sequence of Radiation-Resistant Modestobacter marinus Strain BC501, a Representative Actinobacterium That Thrives on Calcareous Stone Surfaces.</title>
        <authorList>
            <person name="Normand P."/>
            <person name="Gury J."/>
            <person name="Pujic P."/>
            <person name="Chouaia B."/>
            <person name="Crotti E."/>
            <person name="Brusetti L."/>
            <person name="Daffonchio D."/>
            <person name="Vacherie B."/>
            <person name="Barbe V."/>
            <person name="Medigue C."/>
            <person name="Calteau A."/>
            <person name="Ghodhbane-Gtari F."/>
            <person name="Essoussi I."/>
            <person name="Nouioui I."/>
            <person name="Abbassi-Ghozzi I."/>
            <person name="Gtari M."/>
        </authorList>
    </citation>
    <scope>NUCLEOTIDE SEQUENCE [LARGE SCALE GENOMIC DNA]</scope>
    <source>
        <strain evidence="3">BC 501</strain>
    </source>
</reference>
<dbReference type="Proteomes" id="UP000006461">
    <property type="component" value="Chromosome"/>
</dbReference>
<name>I4EY06_MODI5</name>
<dbReference type="AlphaFoldDB" id="I4EY06"/>
<proteinExistence type="predicted"/>
<feature type="region of interest" description="Disordered" evidence="1">
    <location>
        <begin position="1"/>
        <end position="47"/>
    </location>
</feature>
<evidence type="ECO:0000313" key="2">
    <source>
        <dbReference type="EMBL" id="CCH88269.1"/>
    </source>
</evidence>
<evidence type="ECO:0000313" key="3">
    <source>
        <dbReference type="Proteomes" id="UP000006461"/>
    </source>
</evidence>
<accession>I4EY06</accession>
<protein>
    <submittedName>
        <fullName evidence="2">Uncharacterized protein</fullName>
    </submittedName>
</protein>
<organism evidence="2 3">
    <name type="scientific">Modestobacter italicus (strain DSM 44449 / CECT 9708 / BC 501)</name>
    <dbReference type="NCBI Taxonomy" id="2732864"/>
    <lineage>
        <taxon>Bacteria</taxon>
        <taxon>Bacillati</taxon>
        <taxon>Actinomycetota</taxon>
        <taxon>Actinomycetes</taxon>
        <taxon>Geodermatophilales</taxon>
        <taxon>Geodermatophilaceae</taxon>
        <taxon>Modestobacter</taxon>
    </lineage>
</organism>
<evidence type="ECO:0000256" key="1">
    <source>
        <dbReference type="SAM" id="MobiDB-lite"/>
    </source>
</evidence>
<keyword evidence="3" id="KW-1185">Reference proteome</keyword>
<dbReference type="EMBL" id="FO203431">
    <property type="protein sequence ID" value="CCH88269.1"/>
    <property type="molecule type" value="Genomic_DNA"/>
</dbReference>
<dbReference type="HOGENOM" id="CLU_2602153_0_0_11"/>